<gene>
    <name evidence="5" type="ORF">DC53_11265</name>
</gene>
<dbReference type="Pfam" id="PF12833">
    <property type="entry name" value="HTH_18"/>
    <property type="match status" value="1"/>
</dbReference>
<dbReference type="GO" id="GO:0003677">
    <property type="term" value="F:DNA binding"/>
    <property type="evidence" value="ECO:0007669"/>
    <property type="project" value="UniProtKB-KW"/>
</dbReference>
<keyword evidence="3" id="KW-0804">Transcription</keyword>
<dbReference type="InterPro" id="IPR032687">
    <property type="entry name" value="AraC-type_N"/>
</dbReference>
<dbReference type="PANTHER" id="PTHR47894:SF1">
    <property type="entry name" value="HTH-TYPE TRANSCRIPTIONAL REGULATOR VQSM"/>
    <property type="match status" value="1"/>
</dbReference>
<dbReference type="EMBL" id="JJNZ01000031">
    <property type="protein sequence ID" value="KDC50889.1"/>
    <property type="molecule type" value="Genomic_DNA"/>
</dbReference>
<proteinExistence type="predicted"/>
<dbReference type="SUPFAM" id="SSF46689">
    <property type="entry name" value="Homeodomain-like"/>
    <property type="match status" value="1"/>
</dbReference>
<evidence type="ECO:0000313" key="6">
    <source>
        <dbReference type="Proteomes" id="UP000027154"/>
    </source>
</evidence>
<sequence>MYSLADHYFSSTLDYLQSQGIANEVALKAIKFNEYSDNKARQFAPRITLTSYNALLEYSQKTLNDPLFGFKFGQHIRTANFGILGYLIESSDSLASAIQVLLNYDSLVADIGKSQFEQLGDIAIIRWLPHPSCNEQVILRNMTAWVCVIRQLLNSKLSPSSICFTHHYSKEHLNTLATWFNCPVSINAKYNEISFPSSYLTLPFKTDNAAVHLALRQISEQQLSNFKSQQHVSEKINHMLMVKTDLQECDLIRTANALNITPRTLQRHLKLEQTSFAILLEQERKRRIPLLIGTQSLANLALSLGFKDQSSFNRAFKRWYSYSPIKYFKMQIGK</sequence>
<name>A0ABD3Y9N3_9GAMM</name>
<dbReference type="SMART" id="SM00342">
    <property type="entry name" value="HTH_ARAC"/>
    <property type="match status" value="1"/>
</dbReference>
<comment type="caution">
    <text evidence="5">The sequence shown here is derived from an EMBL/GenBank/DDBJ whole genome shotgun (WGS) entry which is preliminary data.</text>
</comment>
<reference evidence="5 6" key="1">
    <citation type="submission" date="2014-04" db="EMBL/GenBank/DDBJ databases">
        <title>Pseudoalteromonas galatheae sp. nov., isolated from a deep-sea polychaete near Canal Concepcion, Chile.</title>
        <authorList>
            <person name="Machado H.R."/>
            <person name="Gram L."/>
            <person name="Vynne N.G."/>
        </authorList>
    </citation>
    <scope>NUCLEOTIDE SEQUENCE [LARGE SCALE GENOMIC DNA]</scope>
    <source>
        <strain evidence="5 6">KMM216</strain>
    </source>
</reference>
<dbReference type="AlphaFoldDB" id="A0ABD3Y9N3"/>
<dbReference type="PROSITE" id="PS01124">
    <property type="entry name" value="HTH_ARAC_FAMILY_2"/>
    <property type="match status" value="1"/>
</dbReference>
<dbReference type="PANTHER" id="PTHR47894">
    <property type="entry name" value="HTH-TYPE TRANSCRIPTIONAL REGULATOR GADX"/>
    <property type="match status" value="1"/>
</dbReference>
<dbReference type="Proteomes" id="UP000027154">
    <property type="component" value="Unassembled WGS sequence"/>
</dbReference>
<evidence type="ECO:0000313" key="5">
    <source>
        <dbReference type="EMBL" id="KDC50889.1"/>
    </source>
</evidence>
<dbReference type="RefSeq" id="WP_033029954.1">
    <property type="nucleotide sequence ID" value="NZ_JJNZ01000031.1"/>
</dbReference>
<dbReference type="Gene3D" id="1.10.10.60">
    <property type="entry name" value="Homeodomain-like"/>
    <property type="match status" value="1"/>
</dbReference>
<protein>
    <submittedName>
        <fullName evidence="5">Transcriptional regulator</fullName>
    </submittedName>
</protein>
<organism evidence="5 6">
    <name type="scientific">Pseudoalteromonas fuliginea</name>
    <dbReference type="NCBI Taxonomy" id="1872678"/>
    <lineage>
        <taxon>Bacteria</taxon>
        <taxon>Pseudomonadati</taxon>
        <taxon>Pseudomonadota</taxon>
        <taxon>Gammaproteobacteria</taxon>
        <taxon>Alteromonadales</taxon>
        <taxon>Pseudoalteromonadaceae</taxon>
        <taxon>Pseudoalteromonas</taxon>
    </lineage>
</organism>
<evidence type="ECO:0000256" key="3">
    <source>
        <dbReference type="ARBA" id="ARBA00023163"/>
    </source>
</evidence>
<evidence type="ECO:0000256" key="2">
    <source>
        <dbReference type="ARBA" id="ARBA00023125"/>
    </source>
</evidence>
<dbReference type="Pfam" id="PF12625">
    <property type="entry name" value="Arabinose_bd"/>
    <property type="match status" value="1"/>
</dbReference>
<keyword evidence="2" id="KW-0238">DNA-binding</keyword>
<dbReference type="InterPro" id="IPR009057">
    <property type="entry name" value="Homeodomain-like_sf"/>
</dbReference>
<feature type="domain" description="HTH araC/xylS-type" evidence="4">
    <location>
        <begin position="234"/>
        <end position="330"/>
    </location>
</feature>
<evidence type="ECO:0000256" key="1">
    <source>
        <dbReference type="ARBA" id="ARBA00023015"/>
    </source>
</evidence>
<evidence type="ECO:0000259" key="4">
    <source>
        <dbReference type="PROSITE" id="PS01124"/>
    </source>
</evidence>
<dbReference type="InterPro" id="IPR018060">
    <property type="entry name" value="HTH_AraC"/>
</dbReference>
<keyword evidence="1" id="KW-0805">Transcription regulation</keyword>
<accession>A0ABD3Y9N3</accession>